<keyword evidence="2" id="KW-1185">Reference proteome</keyword>
<sequence>MRGPFIHRPGDDDSSAVTFWGKQDMRGVLRKMLAALDAHYEAVKL</sequence>
<dbReference type="RefSeq" id="WP_154331627.1">
    <property type="nucleotide sequence ID" value="NZ_CP046052.1"/>
</dbReference>
<evidence type="ECO:0000313" key="2">
    <source>
        <dbReference type="Proteomes" id="UP000309061"/>
    </source>
</evidence>
<dbReference type="AlphaFoldDB" id="A0A6B8KET6"/>
<accession>A0A6B8KET6</accession>
<dbReference type="Proteomes" id="UP000309061">
    <property type="component" value="Chromosome"/>
</dbReference>
<evidence type="ECO:0000313" key="1">
    <source>
        <dbReference type="EMBL" id="QGM46139.1"/>
    </source>
</evidence>
<proteinExistence type="predicted"/>
<dbReference type="KEGG" id="mhey:H2LOC_010775"/>
<dbReference type="OrthoDB" id="7064746at2"/>
<protein>
    <submittedName>
        <fullName evidence="1">Uncharacterized protein</fullName>
    </submittedName>
</protein>
<organism evidence="1 2">
    <name type="scientific">Methylocystis heyeri</name>
    <dbReference type="NCBI Taxonomy" id="391905"/>
    <lineage>
        <taxon>Bacteria</taxon>
        <taxon>Pseudomonadati</taxon>
        <taxon>Pseudomonadota</taxon>
        <taxon>Alphaproteobacteria</taxon>
        <taxon>Hyphomicrobiales</taxon>
        <taxon>Methylocystaceae</taxon>
        <taxon>Methylocystis</taxon>
    </lineage>
</organism>
<dbReference type="EMBL" id="CP046052">
    <property type="protein sequence ID" value="QGM46139.1"/>
    <property type="molecule type" value="Genomic_DNA"/>
</dbReference>
<reference evidence="1 2" key="1">
    <citation type="submission" date="2019-11" db="EMBL/GenBank/DDBJ databases">
        <title>The genome sequence of Methylocystis heyeri.</title>
        <authorList>
            <person name="Oshkin I.Y."/>
            <person name="Miroshnikov K."/>
            <person name="Dedysh S.N."/>
        </authorList>
    </citation>
    <scope>NUCLEOTIDE SEQUENCE [LARGE SCALE GENOMIC DNA]</scope>
    <source>
        <strain evidence="1 2">H2</strain>
    </source>
</reference>
<name>A0A6B8KET6_9HYPH</name>
<gene>
    <name evidence="1" type="ORF">H2LOC_010775</name>
</gene>